<reference evidence="1 2" key="1">
    <citation type="submission" date="2011-02" db="EMBL/GenBank/DDBJ databases">
        <title>The Genome Sequence of Sphaeroforma arctica JP610.</title>
        <authorList>
            <consortium name="The Broad Institute Genome Sequencing Platform"/>
            <person name="Russ C."/>
            <person name="Cuomo C."/>
            <person name="Young S.K."/>
            <person name="Zeng Q."/>
            <person name="Gargeya S."/>
            <person name="Alvarado L."/>
            <person name="Berlin A."/>
            <person name="Chapman S.B."/>
            <person name="Chen Z."/>
            <person name="Freedman E."/>
            <person name="Gellesch M."/>
            <person name="Goldberg J."/>
            <person name="Griggs A."/>
            <person name="Gujja S."/>
            <person name="Heilman E."/>
            <person name="Heiman D."/>
            <person name="Howarth C."/>
            <person name="Mehta T."/>
            <person name="Neiman D."/>
            <person name="Pearson M."/>
            <person name="Roberts A."/>
            <person name="Saif S."/>
            <person name="Shea T."/>
            <person name="Shenoy N."/>
            <person name="Sisk P."/>
            <person name="Stolte C."/>
            <person name="Sykes S."/>
            <person name="White J."/>
            <person name="Yandava C."/>
            <person name="Burger G."/>
            <person name="Gray M.W."/>
            <person name="Holland P.W.H."/>
            <person name="King N."/>
            <person name="Lang F.B.F."/>
            <person name="Roger A.J."/>
            <person name="Ruiz-Trillo I."/>
            <person name="Haas B."/>
            <person name="Nusbaum C."/>
            <person name="Birren B."/>
        </authorList>
    </citation>
    <scope>NUCLEOTIDE SEQUENCE [LARGE SCALE GENOMIC DNA]</scope>
    <source>
        <strain evidence="1 2">JP610</strain>
    </source>
</reference>
<dbReference type="AlphaFoldDB" id="A0A0L0F5T0"/>
<accession>A0A0L0F5T0</accession>
<proteinExistence type="predicted"/>
<organism evidence="1 2">
    <name type="scientific">Sphaeroforma arctica JP610</name>
    <dbReference type="NCBI Taxonomy" id="667725"/>
    <lineage>
        <taxon>Eukaryota</taxon>
        <taxon>Ichthyosporea</taxon>
        <taxon>Ichthyophonida</taxon>
        <taxon>Sphaeroforma</taxon>
    </lineage>
</organism>
<feature type="non-terminal residue" evidence="1">
    <location>
        <position position="112"/>
    </location>
</feature>
<dbReference type="GeneID" id="25916447"/>
<feature type="non-terminal residue" evidence="1">
    <location>
        <position position="1"/>
    </location>
</feature>
<dbReference type="RefSeq" id="XP_014145420.1">
    <property type="nucleotide sequence ID" value="XM_014289945.1"/>
</dbReference>
<dbReference type="Proteomes" id="UP000054560">
    <property type="component" value="Unassembled WGS sequence"/>
</dbReference>
<name>A0A0L0F5T0_9EUKA</name>
<gene>
    <name evidence="1" type="ORF">SARC_15943</name>
</gene>
<dbReference type="EMBL" id="KQ248628">
    <property type="protein sequence ID" value="KNC71518.1"/>
    <property type="molecule type" value="Genomic_DNA"/>
</dbReference>
<keyword evidence="2" id="KW-1185">Reference proteome</keyword>
<evidence type="ECO:0000313" key="1">
    <source>
        <dbReference type="EMBL" id="KNC71518.1"/>
    </source>
</evidence>
<evidence type="ECO:0000313" key="2">
    <source>
        <dbReference type="Proteomes" id="UP000054560"/>
    </source>
</evidence>
<protein>
    <submittedName>
        <fullName evidence="1">Uncharacterized protein</fullName>
    </submittedName>
</protein>
<sequence>ALFSIFPRAAETGTDTDIQTETEGEYGLLSEGSEFEWDGDIDDSESSAKPKYLIKDRGLLMPKPQKLSQEAKFRGRRRKTKVSTTQLDEFLSDAEAKKYDYYHQQSNDLSTA</sequence>